<keyword evidence="7" id="KW-0411">Iron-sulfur</keyword>
<protein>
    <recommendedName>
        <fullName evidence="9">2Fe-2S ferredoxin-type domain-containing protein</fullName>
    </recommendedName>
</protein>
<evidence type="ECO:0000256" key="1">
    <source>
        <dbReference type="ARBA" id="ARBA00007874"/>
    </source>
</evidence>
<sequence length="115" mass="12525">MSILDLPHVFTITLLPSGRSISSTEQTTILEAAALHGLRLSSSCRNGTCRACLCRLVDGTVRYRIDWPGLSADEKADGWILPCVALPTSNLTVDQVDYLEIPNPADIKPGRDRGF</sequence>
<keyword evidence="4" id="KW-0479">Metal-binding</keyword>
<keyword evidence="6" id="KW-0408">Iron</keyword>
<dbReference type="RefSeq" id="WP_047898206.1">
    <property type="nucleotide sequence ID" value="NZ_AEJF01000260.1"/>
</dbReference>
<gene>
    <name evidence="10" type="ORF">EOS_42240</name>
</gene>
<dbReference type="Pfam" id="PF00111">
    <property type="entry name" value="Fer2"/>
    <property type="match status" value="1"/>
</dbReference>
<name>A0A0J1CHT2_9BURK</name>
<dbReference type="PANTHER" id="PTHR43112:SF3">
    <property type="entry name" value="FERREDOXIN-2, CHLOROPLASTIC"/>
    <property type="match status" value="1"/>
</dbReference>
<keyword evidence="5" id="KW-0249">Electron transport</keyword>
<evidence type="ECO:0000256" key="8">
    <source>
        <dbReference type="ARBA" id="ARBA00034078"/>
    </source>
</evidence>
<evidence type="ECO:0000256" key="2">
    <source>
        <dbReference type="ARBA" id="ARBA00022448"/>
    </source>
</evidence>
<comment type="cofactor">
    <cofactor evidence="8">
        <name>[2Fe-2S] cluster</name>
        <dbReference type="ChEBI" id="CHEBI:190135"/>
    </cofactor>
</comment>
<evidence type="ECO:0000259" key="9">
    <source>
        <dbReference type="PROSITE" id="PS51085"/>
    </source>
</evidence>
<dbReference type="GO" id="GO:0051537">
    <property type="term" value="F:2 iron, 2 sulfur cluster binding"/>
    <property type="evidence" value="ECO:0007669"/>
    <property type="project" value="UniProtKB-KW"/>
</dbReference>
<reference evidence="10 11" key="1">
    <citation type="journal article" date="2015" name="Genome Announc.">
        <title>Draft Genome Sequence of Burkholderia sp. Strain PML1(12), an Ectomycorrhizosphere-Inhabiting Bacterium with Effective Mineral-Weathering Ability.</title>
        <authorList>
            <person name="Uroz S."/>
            <person name="Oger P."/>
        </authorList>
    </citation>
    <scope>NUCLEOTIDE SEQUENCE [LARGE SCALE GENOMIC DNA]</scope>
    <source>
        <strain evidence="11">PML1(12)</strain>
    </source>
</reference>
<dbReference type="PROSITE" id="PS51085">
    <property type="entry name" value="2FE2S_FER_2"/>
    <property type="match status" value="1"/>
</dbReference>
<dbReference type="PATRIC" id="fig|908627.4.peg.9499"/>
<evidence type="ECO:0000256" key="7">
    <source>
        <dbReference type="ARBA" id="ARBA00023014"/>
    </source>
</evidence>
<dbReference type="InterPro" id="IPR001041">
    <property type="entry name" value="2Fe-2S_ferredoxin-type"/>
</dbReference>
<dbReference type="CDD" id="cd00207">
    <property type="entry name" value="fer2"/>
    <property type="match status" value="1"/>
</dbReference>
<evidence type="ECO:0000256" key="4">
    <source>
        <dbReference type="ARBA" id="ARBA00022723"/>
    </source>
</evidence>
<keyword evidence="2" id="KW-0813">Transport</keyword>
<evidence type="ECO:0000256" key="6">
    <source>
        <dbReference type="ARBA" id="ARBA00023004"/>
    </source>
</evidence>
<dbReference type="OrthoDB" id="9806195at2"/>
<dbReference type="AlphaFoldDB" id="A0A0J1CHT2"/>
<evidence type="ECO:0000256" key="3">
    <source>
        <dbReference type="ARBA" id="ARBA00022714"/>
    </source>
</evidence>
<evidence type="ECO:0000313" key="10">
    <source>
        <dbReference type="EMBL" id="KLU20290.1"/>
    </source>
</evidence>
<keyword evidence="3" id="KW-0001">2Fe-2S</keyword>
<proteinExistence type="inferred from homology"/>
<evidence type="ECO:0000256" key="5">
    <source>
        <dbReference type="ARBA" id="ARBA00022982"/>
    </source>
</evidence>
<dbReference type="Proteomes" id="UP000035963">
    <property type="component" value="Unassembled WGS sequence"/>
</dbReference>
<dbReference type="PANTHER" id="PTHR43112">
    <property type="entry name" value="FERREDOXIN"/>
    <property type="match status" value="1"/>
</dbReference>
<dbReference type="InterPro" id="IPR012675">
    <property type="entry name" value="Beta-grasp_dom_sf"/>
</dbReference>
<dbReference type="EMBL" id="AEJF01000260">
    <property type="protein sequence ID" value="KLU20290.1"/>
    <property type="molecule type" value="Genomic_DNA"/>
</dbReference>
<accession>A0A0J1CHT2</accession>
<comment type="similarity">
    <text evidence="1">Belongs to the 2Fe2S plant-type ferredoxin family.</text>
</comment>
<feature type="domain" description="2Fe-2S ferredoxin-type" evidence="9">
    <location>
        <begin position="10"/>
        <end position="99"/>
    </location>
</feature>
<keyword evidence="11" id="KW-1185">Reference proteome</keyword>
<dbReference type="Gene3D" id="3.10.20.30">
    <property type="match status" value="1"/>
</dbReference>
<organism evidence="10 11">
    <name type="scientific">Caballeronia mineralivorans PML1(12)</name>
    <dbReference type="NCBI Taxonomy" id="908627"/>
    <lineage>
        <taxon>Bacteria</taxon>
        <taxon>Pseudomonadati</taxon>
        <taxon>Pseudomonadota</taxon>
        <taxon>Betaproteobacteria</taxon>
        <taxon>Burkholderiales</taxon>
        <taxon>Burkholderiaceae</taxon>
        <taxon>Caballeronia</taxon>
    </lineage>
</organism>
<dbReference type="GO" id="GO:0046872">
    <property type="term" value="F:metal ion binding"/>
    <property type="evidence" value="ECO:0007669"/>
    <property type="project" value="UniProtKB-KW"/>
</dbReference>
<evidence type="ECO:0000313" key="11">
    <source>
        <dbReference type="Proteomes" id="UP000035963"/>
    </source>
</evidence>
<dbReference type="InterPro" id="IPR036010">
    <property type="entry name" value="2Fe-2S_ferredoxin-like_sf"/>
</dbReference>
<comment type="caution">
    <text evidence="10">The sequence shown here is derived from an EMBL/GenBank/DDBJ whole genome shotgun (WGS) entry which is preliminary data.</text>
</comment>
<dbReference type="SUPFAM" id="SSF54292">
    <property type="entry name" value="2Fe-2S ferredoxin-like"/>
    <property type="match status" value="1"/>
</dbReference>